<protein>
    <submittedName>
        <fullName evidence="1">Uncharacterized protein</fullName>
    </submittedName>
</protein>
<keyword evidence="2" id="KW-1185">Reference proteome</keyword>
<gene>
    <name evidence="1" type="ORF">VNO78_30699</name>
</gene>
<dbReference type="AlphaFoldDB" id="A0AAN9RX42"/>
<sequence length="107" mass="11941">MCWLEEILRDKSEKGNPQVITIEKGWGEGLNLSLNRYPQAKDGLIRQGSKNDSVGEQRFPSTSVASRKPKGVVIEELDEALVENCSYTENNMQVLTTTNDESMPPSL</sequence>
<dbReference type="EMBL" id="JAYMYS010000008">
    <property type="protein sequence ID" value="KAK7384994.1"/>
    <property type="molecule type" value="Genomic_DNA"/>
</dbReference>
<organism evidence="1 2">
    <name type="scientific">Psophocarpus tetragonolobus</name>
    <name type="common">Winged bean</name>
    <name type="synonym">Dolichos tetragonolobus</name>
    <dbReference type="NCBI Taxonomy" id="3891"/>
    <lineage>
        <taxon>Eukaryota</taxon>
        <taxon>Viridiplantae</taxon>
        <taxon>Streptophyta</taxon>
        <taxon>Embryophyta</taxon>
        <taxon>Tracheophyta</taxon>
        <taxon>Spermatophyta</taxon>
        <taxon>Magnoliopsida</taxon>
        <taxon>eudicotyledons</taxon>
        <taxon>Gunneridae</taxon>
        <taxon>Pentapetalae</taxon>
        <taxon>rosids</taxon>
        <taxon>fabids</taxon>
        <taxon>Fabales</taxon>
        <taxon>Fabaceae</taxon>
        <taxon>Papilionoideae</taxon>
        <taxon>50 kb inversion clade</taxon>
        <taxon>NPAAA clade</taxon>
        <taxon>indigoferoid/millettioid clade</taxon>
        <taxon>Phaseoleae</taxon>
        <taxon>Psophocarpus</taxon>
    </lineage>
</organism>
<proteinExistence type="predicted"/>
<comment type="caution">
    <text evidence="1">The sequence shown here is derived from an EMBL/GenBank/DDBJ whole genome shotgun (WGS) entry which is preliminary data.</text>
</comment>
<name>A0AAN9RX42_PSOTE</name>
<dbReference type="Proteomes" id="UP001386955">
    <property type="component" value="Unassembled WGS sequence"/>
</dbReference>
<evidence type="ECO:0000313" key="2">
    <source>
        <dbReference type="Proteomes" id="UP001386955"/>
    </source>
</evidence>
<accession>A0AAN9RX42</accession>
<evidence type="ECO:0000313" key="1">
    <source>
        <dbReference type="EMBL" id="KAK7384994.1"/>
    </source>
</evidence>
<reference evidence="1 2" key="1">
    <citation type="submission" date="2024-01" db="EMBL/GenBank/DDBJ databases">
        <title>The genomes of 5 underutilized Papilionoideae crops provide insights into root nodulation and disease resistanc.</title>
        <authorList>
            <person name="Jiang F."/>
        </authorList>
    </citation>
    <scope>NUCLEOTIDE SEQUENCE [LARGE SCALE GENOMIC DNA]</scope>
    <source>
        <strain evidence="1">DUOXIRENSHENG_FW03</strain>
        <tissue evidence="1">Leaves</tissue>
    </source>
</reference>